<evidence type="ECO:0000256" key="7">
    <source>
        <dbReference type="SAM" id="SignalP"/>
    </source>
</evidence>
<dbReference type="RefSeq" id="WP_370892997.1">
    <property type="nucleotide sequence ID" value="NZ_JBGJLR010000014.1"/>
</dbReference>
<proteinExistence type="predicted"/>
<evidence type="ECO:0000256" key="1">
    <source>
        <dbReference type="ARBA" id="ARBA00022448"/>
    </source>
</evidence>
<dbReference type="InterPro" id="IPR050597">
    <property type="entry name" value="Cytochrome_c_Oxidase_Subunit"/>
</dbReference>
<dbReference type="PANTHER" id="PTHR33751">
    <property type="entry name" value="CBB3-TYPE CYTOCHROME C OXIDASE SUBUNIT FIXP"/>
    <property type="match status" value="1"/>
</dbReference>
<keyword evidence="1" id="KW-0813">Transport</keyword>
<dbReference type="InterPro" id="IPR009056">
    <property type="entry name" value="Cyt_c-like_dom"/>
</dbReference>
<evidence type="ECO:0000313" key="9">
    <source>
        <dbReference type="EMBL" id="MEZ2740206.1"/>
    </source>
</evidence>
<protein>
    <submittedName>
        <fullName evidence="9">Cytochrome c</fullName>
    </submittedName>
</protein>
<keyword evidence="10" id="KW-1185">Reference proteome</keyword>
<accession>A0ABV4IED6</accession>
<evidence type="ECO:0000256" key="5">
    <source>
        <dbReference type="ARBA" id="ARBA00023004"/>
    </source>
</evidence>
<dbReference type="Proteomes" id="UP001567350">
    <property type="component" value="Unassembled WGS sequence"/>
</dbReference>
<dbReference type="InterPro" id="IPR036909">
    <property type="entry name" value="Cyt_c-like_dom_sf"/>
</dbReference>
<evidence type="ECO:0000256" key="2">
    <source>
        <dbReference type="ARBA" id="ARBA00022617"/>
    </source>
</evidence>
<keyword evidence="2 6" id="KW-0349">Heme</keyword>
<evidence type="ECO:0000256" key="6">
    <source>
        <dbReference type="PROSITE-ProRule" id="PRU00433"/>
    </source>
</evidence>
<dbReference type="Pfam" id="PF00034">
    <property type="entry name" value="Cytochrom_C"/>
    <property type="match status" value="1"/>
</dbReference>
<evidence type="ECO:0000256" key="3">
    <source>
        <dbReference type="ARBA" id="ARBA00022723"/>
    </source>
</evidence>
<dbReference type="PANTHER" id="PTHR33751:SF9">
    <property type="entry name" value="CYTOCHROME C4"/>
    <property type="match status" value="1"/>
</dbReference>
<dbReference type="PROSITE" id="PS51007">
    <property type="entry name" value="CYTC"/>
    <property type="match status" value="1"/>
</dbReference>
<evidence type="ECO:0000256" key="4">
    <source>
        <dbReference type="ARBA" id="ARBA00022982"/>
    </source>
</evidence>
<organism evidence="9 10">
    <name type="scientific">Comamonas jiangduensis</name>
    <dbReference type="NCBI Taxonomy" id="1194168"/>
    <lineage>
        <taxon>Bacteria</taxon>
        <taxon>Pseudomonadati</taxon>
        <taxon>Pseudomonadota</taxon>
        <taxon>Betaproteobacteria</taxon>
        <taxon>Burkholderiales</taxon>
        <taxon>Comamonadaceae</taxon>
        <taxon>Comamonas</taxon>
    </lineage>
</organism>
<comment type="caution">
    <text evidence="9">The sequence shown here is derived from an EMBL/GenBank/DDBJ whole genome shotgun (WGS) entry which is preliminary data.</text>
</comment>
<sequence length="123" mass="12722">MPLSPVHTLRPALWLAAALLAPAAMAQTTATAAVAATTASTAGPSVQDISLIAGTCANCHGPDGRSTGGIPSLRGVHERHLLQRLQAFKAGTATDATVMTRLMKGYDDAQIQALAQWFSKEAN</sequence>
<feature type="domain" description="Cytochrome c" evidence="8">
    <location>
        <begin position="38"/>
        <end position="122"/>
    </location>
</feature>
<dbReference type="Gene3D" id="1.10.760.10">
    <property type="entry name" value="Cytochrome c-like domain"/>
    <property type="match status" value="1"/>
</dbReference>
<gene>
    <name evidence="9" type="ORF">ACBP88_12260</name>
</gene>
<evidence type="ECO:0000313" key="10">
    <source>
        <dbReference type="Proteomes" id="UP001567350"/>
    </source>
</evidence>
<evidence type="ECO:0000259" key="8">
    <source>
        <dbReference type="PROSITE" id="PS51007"/>
    </source>
</evidence>
<keyword evidence="4" id="KW-0249">Electron transport</keyword>
<reference evidence="9 10" key="1">
    <citation type="submission" date="2024-08" db="EMBL/GenBank/DDBJ databases">
        <authorList>
            <person name="Feng Z."/>
            <person name="Ronholm J."/>
        </authorList>
    </citation>
    <scope>NUCLEOTIDE SEQUENCE [LARGE SCALE GENOMIC DNA]</scope>
    <source>
        <strain evidence="9 10">4-AB0-8</strain>
    </source>
</reference>
<keyword evidence="3 6" id="KW-0479">Metal-binding</keyword>
<dbReference type="EMBL" id="JBGJLR010000014">
    <property type="protein sequence ID" value="MEZ2740206.1"/>
    <property type="molecule type" value="Genomic_DNA"/>
</dbReference>
<feature type="signal peptide" evidence="7">
    <location>
        <begin position="1"/>
        <end position="26"/>
    </location>
</feature>
<name>A0ABV4IED6_9BURK</name>
<dbReference type="SUPFAM" id="SSF46626">
    <property type="entry name" value="Cytochrome c"/>
    <property type="match status" value="1"/>
</dbReference>
<keyword evidence="7" id="KW-0732">Signal</keyword>
<keyword evidence="5 6" id="KW-0408">Iron</keyword>
<feature type="chain" id="PRO_5047537604" evidence="7">
    <location>
        <begin position="27"/>
        <end position="123"/>
    </location>
</feature>